<feature type="transmembrane region" description="Helical" evidence="10">
    <location>
        <begin position="408"/>
        <end position="428"/>
    </location>
</feature>
<feature type="transmembrane region" description="Helical" evidence="10">
    <location>
        <begin position="212"/>
        <end position="235"/>
    </location>
</feature>
<dbReference type="InterPro" id="IPR048279">
    <property type="entry name" value="MdtK-like"/>
</dbReference>
<reference evidence="11 12" key="1">
    <citation type="submission" date="2022-10" db="EMBL/GenBank/DDBJ databases">
        <title>Luteolibacter arcticus strain CCTCC AB 2014275, whole genome shotgun sequencing project.</title>
        <authorList>
            <person name="Zhao G."/>
            <person name="Shen L."/>
        </authorList>
    </citation>
    <scope>NUCLEOTIDE SEQUENCE [LARGE SCALE GENOMIC DNA]</scope>
    <source>
        <strain evidence="11 12">CCTCC AB 2014275</strain>
    </source>
</reference>
<dbReference type="InterPro" id="IPR002528">
    <property type="entry name" value="MATE_fam"/>
</dbReference>
<evidence type="ECO:0000256" key="10">
    <source>
        <dbReference type="SAM" id="Phobius"/>
    </source>
</evidence>
<feature type="transmembrane region" description="Helical" evidence="10">
    <location>
        <begin position="306"/>
        <end position="326"/>
    </location>
</feature>
<keyword evidence="2" id="KW-0813">Transport</keyword>
<keyword evidence="4" id="KW-1003">Cell membrane</keyword>
<feature type="transmembrane region" description="Helical" evidence="10">
    <location>
        <begin position="32"/>
        <end position="58"/>
    </location>
</feature>
<feature type="transmembrane region" description="Helical" evidence="10">
    <location>
        <begin position="267"/>
        <end position="286"/>
    </location>
</feature>
<dbReference type="PANTHER" id="PTHR43298">
    <property type="entry name" value="MULTIDRUG RESISTANCE PROTEIN NORM-RELATED"/>
    <property type="match status" value="1"/>
</dbReference>
<dbReference type="CDD" id="cd13137">
    <property type="entry name" value="MATE_NorM_like"/>
    <property type="match status" value="1"/>
</dbReference>
<dbReference type="Proteomes" id="UP001320876">
    <property type="component" value="Unassembled WGS sequence"/>
</dbReference>
<keyword evidence="5 10" id="KW-0812">Transmembrane</keyword>
<evidence type="ECO:0000313" key="11">
    <source>
        <dbReference type="EMBL" id="MCW1923990.1"/>
    </source>
</evidence>
<evidence type="ECO:0000256" key="9">
    <source>
        <dbReference type="ARBA" id="ARBA00031636"/>
    </source>
</evidence>
<keyword evidence="6 10" id="KW-1133">Transmembrane helix</keyword>
<proteinExistence type="predicted"/>
<feature type="transmembrane region" description="Helical" evidence="10">
    <location>
        <begin position="338"/>
        <end position="356"/>
    </location>
</feature>
<feature type="transmembrane region" description="Helical" evidence="10">
    <location>
        <begin position="78"/>
        <end position="98"/>
    </location>
</feature>
<keyword evidence="3" id="KW-0050">Antiport</keyword>
<feature type="transmembrane region" description="Helical" evidence="10">
    <location>
        <begin position="376"/>
        <end position="396"/>
    </location>
</feature>
<evidence type="ECO:0000313" key="12">
    <source>
        <dbReference type="Proteomes" id="UP001320876"/>
    </source>
</evidence>
<dbReference type="RefSeq" id="WP_264488096.1">
    <property type="nucleotide sequence ID" value="NZ_JAPDDT010000006.1"/>
</dbReference>
<sequence length="468" mass="49708">MKPGATIEASERAVPEVRLAGRLGGMSLTRQVAVLAVWPLLENVLAFCVGFTDLLISGRIADGPASVPILDAMGLGGYVGWFFNILQGAVATGVMALVSRATGARDPDLARRGLGQGLYLGIAAGVLSLLALHFGIPALIRGVGLSPAAAIHAEAFLRVLALSGPVSGAMFAINAALRGAGDTRTPFIAMLVVNLVNMAVSWWLAIEQGHGVAGIAWGTVTGWISGLVVVSVVLMRRNGLLAWSLAGLRPHRETLGRILRVGAPQSLEIGFMWAIHAYGIHVIATLPGEANLGAHILAIRVESMSFLPGWAIGTAGAALAGQYLGAGSKEMAVRAVRLCWKIAAVLMGAIGILFIFGRDELIALMAPKSDLHQHLASPLVLICAAAQPFFATCIILKTSMRGAGATTTVMRWSFGSMIFYRIGMMWLLKDQPWFDLRVVWVIFSLDLVTQALVFARVHFRGKWLDARV</sequence>
<evidence type="ECO:0000256" key="5">
    <source>
        <dbReference type="ARBA" id="ARBA00022692"/>
    </source>
</evidence>
<feature type="transmembrane region" description="Helical" evidence="10">
    <location>
        <begin position="440"/>
        <end position="459"/>
    </location>
</feature>
<keyword evidence="12" id="KW-1185">Reference proteome</keyword>
<keyword evidence="8 10" id="KW-0472">Membrane</keyword>
<comment type="subcellular location">
    <subcellularLocation>
        <location evidence="1">Cell membrane</location>
        <topology evidence="1">Multi-pass membrane protein</topology>
    </subcellularLocation>
</comment>
<evidence type="ECO:0000256" key="3">
    <source>
        <dbReference type="ARBA" id="ARBA00022449"/>
    </source>
</evidence>
<evidence type="ECO:0000256" key="2">
    <source>
        <dbReference type="ARBA" id="ARBA00022448"/>
    </source>
</evidence>
<organism evidence="11 12">
    <name type="scientific">Luteolibacter arcticus</name>
    <dbReference type="NCBI Taxonomy" id="1581411"/>
    <lineage>
        <taxon>Bacteria</taxon>
        <taxon>Pseudomonadati</taxon>
        <taxon>Verrucomicrobiota</taxon>
        <taxon>Verrucomicrobiia</taxon>
        <taxon>Verrucomicrobiales</taxon>
        <taxon>Verrucomicrobiaceae</taxon>
        <taxon>Luteolibacter</taxon>
    </lineage>
</organism>
<dbReference type="PANTHER" id="PTHR43298:SF2">
    <property type="entry name" value="FMN_FAD EXPORTER YEEO-RELATED"/>
    <property type="match status" value="1"/>
</dbReference>
<feature type="transmembrane region" description="Helical" evidence="10">
    <location>
        <begin position="118"/>
        <end position="140"/>
    </location>
</feature>
<feature type="transmembrane region" description="Helical" evidence="10">
    <location>
        <begin position="155"/>
        <end position="175"/>
    </location>
</feature>
<name>A0ABT3GKH7_9BACT</name>
<dbReference type="Pfam" id="PF01554">
    <property type="entry name" value="MatE"/>
    <property type="match status" value="2"/>
</dbReference>
<dbReference type="PIRSF" id="PIRSF006603">
    <property type="entry name" value="DinF"/>
    <property type="match status" value="1"/>
</dbReference>
<dbReference type="NCBIfam" id="TIGR00797">
    <property type="entry name" value="matE"/>
    <property type="match status" value="1"/>
</dbReference>
<comment type="caution">
    <text evidence="11">The sequence shown here is derived from an EMBL/GenBank/DDBJ whole genome shotgun (WGS) entry which is preliminary data.</text>
</comment>
<dbReference type="InterPro" id="IPR050222">
    <property type="entry name" value="MATE_MdtK"/>
</dbReference>
<feature type="transmembrane region" description="Helical" evidence="10">
    <location>
        <begin position="187"/>
        <end position="206"/>
    </location>
</feature>
<keyword evidence="7" id="KW-0406">Ion transport</keyword>
<evidence type="ECO:0000256" key="6">
    <source>
        <dbReference type="ARBA" id="ARBA00022989"/>
    </source>
</evidence>
<evidence type="ECO:0000256" key="7">
    <source>
        <dbReference type="ARBA" id="ARBA00023065"/>
    </source>
</evidence>
<accession>A0ABT3GKH7</accession>
<evidence type="ECO:0000256" key="4">
    <source>
        <dbReference type="ARBA" id="ARBA00022475"/>
    </source>
</evidence>
<protein>
    <recommendedName>
        <fullName evidence="9">Multidrug-efflux transporter</fullName>
    </recommendedName>
</protein>
<dbReference type="EMBL" id="JAPDDT010000006">
    <property type="protein sequence ID" value="MCW1923990.1"/>
    <property type="molecule type" value="Genomic_DNA"/>
</dbReference>
<evidence type="ECO:0000256" key="8">
    <source>
        <dbReference type="ARBA" id="ARBA00023136"/>
    </source>
</evidence>
<evidence type="ECO:0000256" key="1">
    <source>
        <dbReference type="ARBA" id="ARBA00004651"/>
    </source>
</evidence>
<gene>
    <name evidence="11" type="ORF">OKA05_15590</name>
</gene>